<evidence type="ECO:0000313" key="4">
    <source>
        <dbReference type="EMBL" id="QGW29759.1"/>
    </source>
</evidence>
<dbReference type="InterPro" id="IPR050425">
    <property type="entry name" value="NAD(P)_dehydrat-like"/>
</dbReference>
<sequence>MVLVTGGTGLLGTHLILALHRKGIAVKALYRNQIPDVVKDKANWIQCDILDVIGLEEAMQGVAQVYHVAGFVSFKPEDKMLLHKMNVEGTANVVNACLEAGVHKLVHVSSVAALGRIRKDAVINESMHWTEDTSNSEYGKSKYLGELEVWRAVGEGLNAVAVNPTIIIGEHGDWSKGSMQIFQTLHNGFPYYSMGQTGFVDADDVATAMIQLMDSDISGQRFIISAENLCYRDFFYMIADAFGKPRPTQMITPFKAAIAWRLYKIKGWLTGKSPLVTKETAATSLAVSNFDNSKLLKALPDFRYGKIDAAVQRICKHLSGGR</sequence>
<evidence type="ECO:0000256" key="1">
    <source>
        <dbReference type="ARBA" id="ARBA00023002"/>
    </source>
</evidence>
<dbReference type="SUPFAM" id="SSF51735">
    <property type="entry name" value="NAD(P)-binding Rossmann-fold domains"/>
    <property type="match status" value="1"/>
</dbReference>
<accession>A0A6I6GXE5</accession>
<keyword evidence="5" id="KW-1185">Reference proteome</keyword>
<dbReference type="InterPro" id="IPR036291">
    <property type="entry name" value="NAD(P)-bd_dom_sf"/>
</dbReference>
<evidence type="ECO:0000259" key="3">
    <source>
        <dbReference type="Pfam" id="PF01370"/>
    </source>
</evidence>
<dbReference type="AlphaFoldDB" id="A0A6I6GXE5"/>
<comment type="similarity">
    <text evidence="2">Belongs to the NAD(P)-dependent epimerase/dehydratase family. Dihydroflavonol-4-reductase subfamily.</text>
</comment>
<protein>
    <submittedName>
        <fullName evidence="4">NAD-dependent epimerase/dehydratase family protein</fullName>
    </submittedName>
</protein>
<dbReference type="PANTHER" id="PTHR10366">
    <property type="entry name" value="NAD DEPENDENT EPIMERASE/DEHYDRATASE"/>
    <property type="match status" value="1"/>
</dbReference>
<evidence type="ECO:0000313" key="5">
    <source>
        <dbReference type="Proteomes" id="UP000426027"/>
    </source>
</evidence>
<reference evidence="4 5" key="1">
    <citation type="submission" date="2019-11" db="EMBL/GenBank/DDBJ databases">
        <authorList>
            <person name="Im W.T."/>
        </authorList>
    </citation>
    <scope>NUCLEOTIDE SEQUENCE [LARGE SCALE GENOMIC DNA]</scope>
    <source>
        <strain evidence="4 5">SB-02</strain>
    </source>
</reference>
<dbReference type="RefSeq" id="WP_157480262.1">
    <property type="nucleotide sequence ID" value="NZ_CP046566.1"/>
</dbReference>
<gene>
    <name evidence="4" type="ORF">GLV81_18010</name>
</gene>
<dbReference type="EMBL" id="CP046566">
    <property type="protein sequence ID" value="QGW29759.1"/>
    <property type="molecule type" value="Genomic_DNA"/>
</dbReference>
<dbReference type="KEGG" id="fls:GLV81_18010"/>
<dbReference type="Pfam" id="PF01370">
    <property type="entry name" value="Epimerase"/>
    <property type="match status" value="1"/>
</dbReference>
<name>A0A6I6GXE5_9BACT</name>
<dbReference type="Proteomes" id="UP000426027">
    <property type="component" value="Chromosome"/>
</dbReference>
<evidence type="ECO:0000256" key="2">
    <source>
        <dbReference type="ARBA" id="ARBA00023445"/>
    </source>
</evidence>
<proteinExistence type="inferred from homology"/>
<dbReference type="GO" id="GO:0016616">
    <property type="term" value="F:oxidoreductase activity, acting on the CH-OH group of donors, NAD or NADP as acceptor"/>
    <property type="evidence" value="ECO:0007669"/>
    <property type="project" value="TreeGrafter"/>
</dbReference>
<organism evidence="4 5">
    <name type="scientific">Phnomibacter ginsenosidimutans</name>
    <dbReference type="NCBI Taxonomy" id="2676868"/>
    <lineage>
        <taxon>Bacteria</taxon>
        <taxon>Pseudomonadati</taxon>
        <taxon>Bacteroidota</taxon>
        <taxon>Chitinophagia</taxon>
        <taxon>Chitinophagales</taxon>
        <taxon>Chitinophagaceae</taxon>
        <taxon>Phnomibacter</taxon>
    </lineage>
</organism>
<dbReference type="PANTHER" id="PTHR10366:SF564">
    <property type="entry name" value="STEROL-4-ALPHA-CARBOXYLATE 3-DEHYDROGENASE, DECARBOXYLATING"/>
    <property type="match status" value="1"/>
</dbReference>
<keyword evidence="1" id="KW-0560">Oxidoreductase</keyword>
<dbReference type="Gene3D" id="3.40.50.720">
    <property type="entry name" value="NAD(P)-binding Rossmann-like Domain"/>
    <property type="match status" value="1"/>
</dbReference>
<feature type="domain" description="NAD-dependent epimerase/dehydratase" evidence="3">
    <location>
        <begin position="2"/>
        <end position="220"/>
    </location>
</feature>
<dbReference type="InterPro" id="IPR001509">
    <property type="entry name" value="Epimerase_deHydtase"/>
</dbReference>